<organism evidence="2 3">
    <name type="scientific">Neolewinella litorea</name>
    <dbReference type="NCBI Taxonomy" id="2562452"/>
    <lineage>
        <taxon>Bacteria</taxon>
        <taxon>Pseudomonadati</taxon>
        <taxon>Bacteroidota</taxon>
        <taxon>Saprospiria</taxon>
        <taxon>Saprospirales</taxon>
        <taxon>Lewinellaceae</taxon>
        <taxon>Neolewinella</taxon>
    </lineage>
</organism>
<dbReference type="Proteomes" id="UP000308528">
    <property type="component" value="Unassembled WGS sequence"/>
</dbReference>
<dbReference type="EMBL" id="SRSF01000005">
    <property type="protein sequence ID" value="THH37857.1"/>
    <property type="molecule type" value="Genomic_DNA"/>
</dbReference>
<dbReference type="Pfam" id="PF02661">
    <property type="entry name" value="Fic"/>
    <property type="match status" value="1"/>
</dbReference>
<feature type="domain" description="Fido" evidence="1">
    <location>
        <begin position="1"/>
        <end position="96"/>
    </location>
</feature>
<dbReference type="InterPro" id="IPR036597">
    <property type="entry name" value="Fido-like_dom_sf"/>
</dbReference>
<dbReference type="SUPFAM" id="SSF140931">
    <property type="entry name" value="Fic-like"/>
    <property type="match status" value="1"/>
</dbReference>
<dbReference type="Gene3D" id="1.20.120.1870">
    <property type="entry name" value="Fic/DOC protein, Fido domain"/>
    <property type="match status" value="1"/>
</dbReference>
<dbReference type="PROSITE" id="PS51459">
    <property type="entry name" value="FIDO"/>
    <property type="match status" value="1"/>
</dbReference>
<dbReference type="AlphaFoldDB" id="A0A4S4NGS3"/>
<dbReference type="InterPro" id="IPR003812">
    <property type="entry name" value="Fido"/>
</dbReference>
<evidence type="ECO:0000259" key="1">
    <source>
        <dbReference type="PROSITE" id="PS51459"/>
    </source>
</evidence>
<name>A0A4S4NGS3_9BACT</name>
<proteinExistence type="predicted"/>
<accession>A0A4S4NGS3</accession>
<reference evidence="2 3" key="1">
    <citation type="submission" date="2019-04" db="EMBL/GenBank/DDBJ databases">
        <title>Lewinella litorea sp. nov., isolated from a marine sand.</title>
        <authorList>
            <person name="Yoon J.-H."/>
        </authorList>
    </citation>
    <scope>NUCLEOTIDE SEQUENCE [LARGE SCALE GENOMIC DNA]</scope>
    <source>
        <strain evidence="2 3">HSMS-39</strain>
    </source>
</reference>
<evidence type="ECO:0000313" key="3">
    <source>
        <dbReference type="Proteomes" id="UP000308528"/>
    </source>
</evidence>
<protein>
    <recommendedName>
        <fullName evidence="1">Fido domain-containing protein</fullName>
    </recommendedName>
</protein>
<sequence>MHCSTLSSQYMLRFLGRLCTPTLTDKAAAYMFGIVSNHIFHDGNQRTGLEAASVFLQANHYRWADRITQIDYQDQKVPGKVISGDVNDNLIQFTLEMSSGKVNFDACKQWFAANTYSWDPR</sequence>
<dbReference type="OrthoDB" id="9802752at2"/>
<keyword evidence="3" id="KW-1185">Reference proteome</keyword>
<dbReference type="InterPro" id="IPR053737">
    <property type="entry name" value="Type_II_TA_Toxin"/>
</dbReference>
<evidence type="ECO:0000313" key="2">
    <source>
        <dbReference type="EMBL" id="THH37857.1"/>
    </source>
</evidence>
<gene>
    <name evidence="2" type="ORF">E4021_12520</name>
</gene>
<comment type="caution">
    <text evidence="2">The sequence shown here is derived from an EMBL/GenBank/DDBJ whole genome shotgun (WGS) entry which is preliminary data.</text>
</comment>